<gene>
    <name evidence="3" type="ORF">KC19_12G068000</name>
</gene>
<dbReference type="InterPro" id="IPR033932">
    <property type="entry name" value="YtcJ-like"/>
</dbReference>
<evidence type="ECO:0000259" key="2">
    <source>
        <dbReference type="Pfam" id="PF07969"/>
    </source>
</evidence>
<comment type="caution">
    <text evidence="3">The sequence shown here is derived from an EMBL/GenBank/DDBJ whole genome shotgun (WGS) entry which is preliminary data.</text>
</comment>
<reference evidence="3" key="1">
    <citation type="submission" date="2020-06" db="EMBL/GenBank/DDBJ databases">
        <title>WGS assembly of Ceratodon purpureus strain R40.</title>
        <authorList>
            <person name="Carey S.B."/>
            <person name="Jenkins J."/>
            <person name="Shu S."/>
            <person name="Lovell J.T."/>
            <person name="Sreedasyam A."/>
            <person name="Maumus F."/>
            <person name="Tiley G.P."/>
            <person name="Fernandez-Pozo N."/>
            <person name="Barry K."/>
            <person name="Chen C."/>
            <person name="Wang M."/>
            <person name="Lipzen A."/>
            <person name="Daum C."/>
            <person name="Saski C.A."/>
            <person name="Payton A.C."/>
            <person name="Mcbreen J.C."/>
            <person name="Conrad R.E."/>
            <person name="Kollar L.M."/>
            <person name="Olsson S."/>
            <person name="Huttunen S."/>
            <person name="Landis J.B."/>
            <person name="Wickett N.J."/>
            <person name="Johnson M.G."/>
            <person name="Rensing S.A."/>
            <person name="Grimwood J."/>
            <person name="Schmutz J."/>
            <person name="Mcdaniel S.F."/>
        </authorList>
    </citation>
    <scope>NUCLEOTIDE SEQUENCE</scope>
    <source>
        <strain evidence="3">R40</strain>
    </source>
</reference>
<proteinExistence type="predicted"/>
<evidence type="ECO:0000313" key="3">
    <source>
        <dbReference type="EMBL" id="KAG0554159.1"/>
    </source>
</evidence>
<dbReference type="InterPro" id="IPR032466">
    <property type="entry name" value="Metal_Hydrolase"/>
</dbReference>
<feature type="transmembrane region" description="Helical" evidence="1">
    <location>
        <begin position="31"/>
        <end position="48"/>
    </location>
</feature>
<organism evidence="3 4">
    <name type="scientific">Ceratodon purpureus</name>
    <name type="common">Fire moss</name>
    <name type="synonym">Dicranum purpureum</name>
    <dbReference type="NCBI Taxonomy" id="3225"/>
    <lineage>
        <taxon>Eukaryota</taxon>
        <taxon>Viridiplantae</taxon>
        <taxon>Streptophyta</taxon>
        <taxon>Embryophyta</taxon>
        <taxon>Bryophyta</taxon>
        <taxon>Bryophytina</taxon>
        <taxon>Bryopsida</taxon>
        <taxon>Dicranidae</taxon>
        <taxon>Pseudoditrichales</taxon>
        <taxon>Ditrichaceae</taxon>
        <taxon>Ceratodon</taxon>
    </lineage>
</organism>
<evidence type="ECO:0000313" key="4">
    <source>
        <dbReference type="Proteomes" id="UP000822688"/>
    </source>
</evidence>
<dbReference type="SUPFAM" id="SSF51338">
    <property type="entry name" value="Composite domain of metallo-dependent hydrolases"/>
    <property type="match status" value="1"/>
</dbReference>
<keyword evidence="4" id="KW-1185">Reference proteome</keyword>
<dbReference type="Pfam" id="PF07969">
    <property type="entry name" value="Amidohydro_3"/>
    <property type="match status" value="1"/>
</dbReference>
<name>A0A8T0G814_CERPU</name>
<dbReference type="PANTHER" id="PTHR22642">
    <property type="entry name" value="IMIDAZOLONEPROPIONASE"/>
    <property type="match status" value="1"/>
</dbReference>
<keyword evidence="1" id="KW-0812">Transmembrane</keyword>
<protein>
    <recommendedName>
        <fullName evidence="2">Amidohydrolase 3 domain-containing protein</fullName>
    </recommendedName>
</protein>
<accession>A0A8T0G814</accession>
<feature type="domain" description="Amidohydrolase 3" evidence="2">
    <location>
        <begin position="122"/>
        <end position="605"/>
    </location>
</feature>
<dbReference type="Proteomes" id="UP000822688">
    <property type="component" value="Chromosome 12"/>
</dbReference>
<dbReference type="OrthoDB" id="3501663at2759"/>
<dbReference type="PANTHER" id="PTHR22642:SF2">
    <property type="entry name" value="PROTEIN LONG AFTER FAR-RED 3"/>
    <property type="match status" value="1"/>
</dbReference>
<keyword evidence="1" id="KW-0472">Membrane</keyword>
<dbReference type="AlphaFoldDB" id="A0A8T0G814"/>
<dbReference type="CDD" id="cd01300">
    <property type="entry name" value="YtcJ_like"/>
    <property type="match status" value="1"/>
</dbReference>
<dbReference type="EMBL" id="CM026433">
    <property type="protein sequence ID" value="KAG0554159.1"/>
    <property type="molecule type" value="Genomic_DNA"/>
</dbReference>
<dbReference type="Gene3D" id="3.10.310.70">
    <property type="match status" value="1"/>
</dbReference>
<dbReference type="SUPFAM" id="SSF51556">
    <property type="entry name" value="Metallo-dependent hydrolases"/>
    <property type="match status" value="1"/>
</dbReference>
<dbReference type="GO" id="GO:0016810">
    <property type="term" value="F:hydrolase activity, acting on carbon-nitrogen (but not peptide) bonds"/>
    <property type="evidence" value="ECO:0007669"/>
    <property type="project" value="InterPro"/>
</dbReference>
<evidence type="ECO:0000256" key="1">
    <source>
        <dbReference type="SAM" id="Phobius"/>
    </source>
</evidence>
<sequence length="608" mass="65922">MDSMGDSQCRMNDGISGMGKKQRQLCCRMKLMVTMGVLIIFLPSWLFVPETYRELTRILMRGLSGRGVETADTLFVNATIWTGDARQPWAQSMAVANGRILSLGNASEVQTGQVAAIGPNTKIVDLEGKFVTPGLIDSHVHFISGGLQMTYVQLGTADSRAEFTRRLKLAAEGVNKGKWIVGVNWNHENWGGEMPEAAWIDAPNHPVVACRLDGHTCVVNSVALALAGIDRDTPEPSGGIIVKDPSGDPTGLLVDSALTYVQKCIPQPSVEERRAAYLRASELALSNGVTGVVDFGRLTPMGPPEQPWDDLNDVYLWADAAGLMRVRVIAFYPLQIWPTVAAFVKQRGNDVSQWLRVGGVKAFADGSVGSGSALFHQAYADDKDNFGLHVADPDWLLEAALSADEANLQIAVHAIGDAANDEVLSVFDAVKASNGPRDRRLRMEHAQHLSAEAPKHFARENIIASMQPDHLRDDAMFAVKRLGEDRAERSSFLMKTLLSNGTVLALGSDWMVAPLEPLGGIEAATTRIPHGQSTPWNSEEIISREAALIGYTWGSAYACFRDADVGTLSPSKFADFVVFSDNLLTHPSSIKPTVLATYVAGERAYPIS</sequence>
<dbReference type="InterPro" id="IPR011059">
    <property type="entry name" value="Metal-dep_hydrolase_composite"/>
</dbReference>
<dbReference type="InterPro" id="IPR013108">
    <property type="entry name" value="Amidohydro_3"/>
</dbReference>
<dbReference type="Gene3D" id="3.20.20.140">
    <property type="entry name" value="Metal-dependent hydrolases"/>
    <property type="match status" value="1"/>
</dbReference>
<dbReference type="Gene3D" id="2.30.40.10">
    <property type="entry name" value="Urease, subunit C, domain 1"/>
    <property type="match status" value="1"/>
</dbReference>
<keyword evidence="1" id="KW-1133">Transmembrane helix</keyword>